<dbReference type="CDD" id="cd00047">
    <property type="entry name" value="PTPc"/>
    <property type="match status" value="1"/>
</dbReference>
<evidence type="ECO:0000259" key="5">
    <source>
        <dbReference type="PROSITE" id="PS50055"/>
    </source>
</evidence>
<dbReference type="InterPro" id="IPR050348">
    <property type="entry name" value="Protein-Tyr_Phosphatase"/>
</dbReference>
<dbReference type="GO" id="GO:0004725">
    <property type="term" value="F:protein tyrosine phosphatase activity"/>
    <property type="evidence" value="ECO:0007669"/>
    <property type="project" value="InterPro"/>
</dbReference>
<dbReference type="Gene3D" id="3.90.190.10">
    <property type="entry name" value="Protein tyrosine phosphatase superfamily"/>
    <property type="match status" value="3"/>
</dbReference>
<organism evidence="7">
    <name type="scientific">Magallana gigas</name>
    <name type="common">Pacific oyster</name>
    <name type="synonym">Crassostrea gigas</name>
    <dbReference type="NCBI Taxonomy" id="29159"/>
    <lineage>
        <taxon>Eukaryota</taxon>
        <taxon>Metazoa</taxon>
        <taxon>Spiralia</taxon>
        <taxon>Lophotrochozoa</taxon>
        <taxon>Mollusca</taxon>
        <taxon>Bivalvia</taxon>
        <taxon>Autobranchia</taxon>
        <taxon>Pteriomorphia</taxon>
        <taxon>Ostreida</taxon>
        <taxon>Ostreoidea</taxon>
        <taxon>Ostreidae</taxon>
        <taxon>Magallana</taxon>
    </lineage>
</organism>
<keyword evidence="3" id="KW-0378">Hydrolase</keyword>
<evidence type="ECO:0000256" key="3">
    <source>
        <dbReference type="ARBA" id="ARBA00022801"/>
    </source>
</evidence>
<evidence type="ECO:0000256" key="4">
    <source>
        <dbReference type="ARBA" id="ARBA00022912"/>
    </source>
</evidence>
<dbReference type="SMART" id="SM00194">
    <property type="entry name" value="PTPc"/>
    <property type="match status" value="2"/>
</dbReference>
<feature type="domain" description="Tyrosine specific protein phosphatases" evidence="6">
    <location>
        <begin position="330"/>
        <end position="379"/>
    </location>
</feature>
<dbReference type="PANTHER" id="PTHR19134">
    <property type="entry name" value="RECEPTOR-TYPE TYROSINE-PROTEIN PHOSPHATASE"/>
    <property type="match status" value="1"/>
</dbReference>
<feature type="domain" description="Tyrosine-protein phosphatase" evidence="5">
    <location>
        <begin position="419"/>
        <end position="630"/>
    </location>
</feature>
<dbReference type="Pfam" id="PF00102">
    <property type="entry name" value="Y_phosphatase"/>
    <property type="match status" value="3"/>
</dbReference>
<comment type="similarity">
    <text evidence="1">Belongs to the protein-tyrosine phosphatase family.</text>
</comment>
<gene>
    <name evidence="7" type="ORF">CGI_10021355</name>
</gene>
<dbReference type="Pfam" id="PF01683">
    <property type="entry name" value="EB"/>
    <property type="match status" value="1"/>
</dbReference>
<dbReference type="PANTHER" id="PTHR19134:SF562">
    <property type="entry name" value="PROTEIN-TYROSINE-PHOSPHATASE"/>
    <property type="match status" value="1"/>
</dbReference>
<evidence type="ECO:0000313" key="7">
    <source>
        <dbReference type="EMBL" id="EKC42743.1"/>
    </source>
</evidence>
<keyword evidence="7" id="KW-0675">Receptor</keyword>
<dbReference type="InterPro" id="IPR000242">
    <property type="entry name" value="PTP_cat"/>
</dbReference>
<reference evidence="7" key="1">
    <citation type="journal article" date="2012" name="Nature">
        <title>The oyster genome reveals stress adaptation and complexity of shell formation.</title>
        <authorList>
            <person name="Zhang G."/>
            <person name="Fang X."/>
            <person name="Guo X."/>
            <person name="Li L."/>
            <person name="Luo R."/>
            <person name="Xu F."/>
            <person name="Yang P."/>
            <person name="Zhang L."/>
            <person name="Wang X."/>
            <person name="Qi H."/>
            <person name="Xiong Z."/>
            <person name="Que H."/>
            <person name="Xie Y."/>
            <person name="Holland P.W."/>
            <person name="Paps J."/>
            <person name="Zhu Y."/>
            <person name="Wu F."/>
            <person name="Chen Y."/>
            <person name="Wang J."/>
            <person name="Peng C."/>
            <person name="Meng J."/>
            <person name="Yang L."/>
            <person name="Liu J."/>
            <person name="Wen B."/>
            <person name="Zhang N."/>
            <person name="Huang Z."/>
            <person name="Zhu Q."/>
            <person name="Feng Y."/>
            <person name="Mount A."/>
            <person name="Hedgecock D."/>
            <person name="Xu Z."/>
            <person name="Liu Y."/>
            <person name="Domazet-Loso T."/>
            <person name="Du Y."/>
            <person name="Sun X."/>
            <person name="Zhang S."/>
            <person name="Liu B."/>
            <person name="Cheng P."/>
            <person name="Jiang X."/>
            <person name="Li J."/>
            <person name="Fan D."/>
            <person name="Wang W."/>
            <person name="Fu W."/>
            <person name="Wang T."/>
            <person name="Wang B."/>
            <person name="Zhang J."/>
            <person name="Peng Z."/>
            <person name="Li Y."/>
            <person name="Li N."/>
            <person name="Wang J."/>
            <person name="Chen M."/>
            <person name="He Y."/>
            <person name="Tan F."/>
            <person name="Song X."/>
            <person name="Zheng Q."/>
            <person name="Huang R."/>
            <person name="Yang H."/>
            <person name="Du X."/>
            <person name="Chen L."/>
            <person name="Yang M."/>
            <person name="Gaffney P.M."/>
            <person name="Wang S."/>
            <person name="Luo L."/>
            <person name="She Z."/>
            <person name="Ming Y."/>
            <person name="Huang W."/>
            <person name="Zhang S."/>
            <person name="Huang B."/>
            <person name="Zhang Y."/>
            <person name="Qu T."/>
            <person name="Ni P."/>
            <person name="Miao G."/>
            <person name="Wang J."/>
            <person name="Wang Q."/>
            <person name="Steinberg C.E."/>
            <person name="Wang H."/>
            <person name="Li N."/>
            <person name="Qian L."/>
            <person name="Zhang G."/>
            <person name="Li Y."/>
            <person name="Yang H."/>
            <person name="Liu X."/>
            <person name="Wang J."/>
            <person name="Yin Y."/>
            <person name="Wang J."/>
        </authorList>
    </citation>
    <scope>NUCLEOTIDE SEQUENCE [LARGE SCALE GENOMIC DNA]</scope>
    <source>
        <strain evidence="7">05x7-T-G4-1.051#20</strain>
    </source>
</reference>
<dbReference type="SMART" id="SM00404">
    <property type="entry name" value="PTPc_motif"/>
    <property type="match status" value="2"/>
</dbReference>
<evidence type="ECO:0000256" key="2">
    <source>
        <dbReference type="ARBA" id="ARBA00013064"/>
    </source>
</evidence>
<dbReference type="InParanoid" id="K1RAG7"/>
<dbReference type="InterPro" id="IPR029021">
    <property type="entry name" value="Prot-tyrosine_phosphatase-like"/>
</dbReference>
<dbReference type="AlphaFoldDB" id="K1RAG7"/>
<dbReference type="PROSITE" id="PS50056">
    <property type="entry name" value="TYR_PHOSPHATASE_2"/>
    <property type="match status" value="2"/>
</dbReference>
<dbReference type="InterPro" id="IPR006149">
    <property type="entry name" value="EB_dom"/>
</dbReference>
<proteinExistence type="inferred from homology"/>
<feature type="domain" description="Tyrosine-protein phosphatase" evidence="5">
    <location>
        <begin position="174"/>
        <end position="388"/>
    </location>
</feature>
<evidence type="ECO:0000259" key="6">
    <source>
        <dbReference type="PROSITE" id="PS50056"/>
    </source>
</evidence>
<dbReference type="InterPro" id="IPR003595">
    <property type="entry name" value="Tyr_Pase_cat"/>
</dbReference>
<dbReference type="EMBL" id="JH816892">
    <property type="protein sequence ID" value="EKC42743.1"/>
    <property type="molecule type" value="Genomic_DNA"/>
</dbReference>
<dbReference type="InterPro" id="IPR000387">
    <property type="entry name" value="Tyr_Pase_dom"/>
</dbReference>
<feature type="domain" description="Tyrosine specific protein phosphatases" evidence="6">
    <location>
        <begin position="549"/>
        <end position="621"/>
    </location>
</feature>
<protein>
    <recommendedName>
        <fullName evidence="2">protein-tyrosine-phosphatase</fullName>
        <ecNumber evidence="2">3.1.3.48</ecNumber>
    </recommendedName>
</protein>
<accession>K1RAG7</accession>
<dbReference type="EC" id="3.1.3.48" evidence="2"/>
<name>K1RAG7_MAGGI</name>
<dbReference type="HOGENOM" id="CLU_001645_8_3_1"/>
<dbReference type="PRINTS" id="PR00700">
    <property type="entry name" value="PRTYPHPHTASE"/>
</dbReference>
<dbReference type="SUPFAM" id="SSF52799">
    <property type="entry name" value="(Phosphotyrosine protein) phosphatases II"/>
    <property type="match status" value="2"/>
</dbReference>
<keyword evidence="4" id="KW-0904">Protein phosphatase</keyword>
<sequence length="643" mass="73187">MCNPGSIACLFLWNCILVDLREYGKPTLRFSLRSTARPNLLPYTLYAIIPPPEEYIMWNDVYACSINDAQCVRINNYCVCHCIPGYILEGKKCLKERVAIGGTCERNRQCKGTAFANVCDHDVCSCRPGYIQIGRKCYPVKVTIGGICDFNLQCNGTKFATVCDHGSCLCSPGYVQIDRKCYPACEEIGLKEDNVYIATQGPKQNTVADFWCMVWQEHIEQIIMLTNVMEGNTAKCFQYWPAQETSMDCDSFTLNTTDERHYAYYVVRKENKCRTVTQHHYTAWPDHGIPEPLCLLLFNNHVTRTKNATQKIPVLVHCRRNIIILCGPKSAGIGRTGTYIAIDALYEECKQKKRINIADYVEKMREKRMNMVQTYEQYKAIFLTLHEAIKAPVAVYDTTEFLSKLKTTHKDKPTNVSLLRKDFKRLVSICPKYTEKDYKMATQHKDISSTIKPLDKYVLFLTSYVPKRGTYINAISLPSFTNPTAFIVTHFQTTDNAVDFLRLITDHDSKVVVSMEPLSSAESNGDQTWSADLIEPMFSLDPGDPRAISQIVGLVSFVQNTETEGPIIVISRDGAALCGVFCAVYNLIQQMTMDEEIDVFSVVRLLQTRRPELCSTMEEYILIHDVLMEFLRSGTEGHVYYNQ</sequence>
<evidence type="ECO:0000256" key="1">
    <source>
        <dbReference type="ARBA" id="ARBA00009580"/>
    </source>
</evidence>
<dbReference type="PROSITE" id="PS50055">
    <property type="entry name" value="TYR_PHOSPHATASE_PTP"/>
    <property type="match status" value="2"/>
</dbReference>